<sequence>MSTRAMTTTTTAHVSTGHLASALPSSFTVKPRRRTFSSNVRCALYPQTPRQSRRSVSLSLVFLHFFSLTKFCISFPFVCTYQLYLAAADAIGATAFDKYVKKKKLDPLEAYVPAVILTELQIKELGQYLEVGQPKFADCRSLLRSGPAASLRVNIRAVAEYASDAGNGKSASNDVDQCLRALEELDSLFLRASRNESNASIESMKVKIVTALNALNSLLKTVPAEVLDKGQAMADAYTSQAEDVTPESIDPQLKQLESIL</sequence>
<keyword evidence="4" id="KW-1185">Reference proteome</keyword>
<name>A0AAV6X070_9LAMI</name>
<dbReference type="Proteomes" id="UP000826271">
    <property type="component" value="Unassembled WGS sequence"/>
</dbReference>
<reference evidence="3" key="1">
    <citation type="submission" date="2019-10" db="EMBL/GenBank/DDBJ databases">
        <authorList>
            <person name="Zhang R."/>
            <person name="Pan Y."/>
            <person name="Wang J."/>
            <person name="Ma R."/>
            <person name="Yu S."/>
        </authorList>
    </citation>
    <scope>NUCLEOTIDE SEQUENCE</scope>
    <source>
        <strain evidence="3">LA-IB0</strain>
        <tissue evidence="3">Leaf</tissue>
    </source>
</reference>
<feature type="transmembrane region" description="Helical" evidence="1">
    <location>
        <begin position="56"/>
        <end position="78"/>
    </location>
</feature>
<comment type="caution">
    <text evidence="3">The sequence shown here is derived from an EMBL/GenBank/DDBJ whole genome shotgun (WGS) entry which is preliminary data.</text>
</comment>
<dbReference type="InterPro" id="IPR057202">
    <property type="entry name" value="DUF7880"/>
</dbReference>
<gene>
    <name evidence="3" type="ORF">BUALT_Bualt10G0133700</name>
</gene>
<accession>A0AAV6X070</accession>
<keyword evidence="1" id="KW-1133">Transmembrane helix</keyword>
<evidence type="ECO:0000259" key="2">
    <source>
        <dbReference type="Pfam" id="PF25306"/>
    </source>
</evidence>
<keyword evidence="1" id="KW-0472">Membrane</keyword>
<protein>
    <recommendedName>
        <fullName evidence="2">DUF7880 domain-containing protein</fullName>
    </recommendedName>
</protein>
<dbReference type="PANTHER" id="PTHR36014">
    <property type="entry name" value="OS03G0176600 PROTEIN"/>
    <property type="match status" value="1"/>
</dbReference>
<evidence type="ECO:0000313" key="4">
    <source>
        <dbReference type="Proteomes" id="UP000826271"/>
    </source>
</evidence>
<dbReference type="AlphaFoldDB" id="A0AAV6X070"/>
<proteinExistence type="predicted"/>
<dbReference type="PANTHER" id="PTHR36014:SF1">
    <property type="entry name" value="OS03G0176700 PROTEIN"/>
    <property type="match status" value="1"/>
</dbReference>
<evidence type="ECO:0000313" key="3">
    <source>
        <dbReference type="EMBL" id="KAG8375759.1"/>
    </source>
</evidence>
<keyword evidence="1" id="KW-0812">Transmembrane</keyword>
<dbReference type="EMBL" id="WHWC01000010">
    <property type="protein sequence ID" value="KAG8375759.1"/>
    <property type="molecule type" value="Genomic_DNA"/>
</dbReference>
<evidence type="ECO:0000256" key="1">
    <source>
        <dbReference type="SAM" id="Phobius"/>
    </source>
</evidence>
<dbReference type="Pfam" id="PF25306">
    <property type="entry name" value="DUF7880"/>
    <property type="match status" value="1"/>
</dbReference>
<feature type="domain" description="DUF7880" evidence="2">
    <location>
        <begin position="107"/>
        <end position="233"/>
    </location>
</feature>
<organism evidence="3 4">
    <name type="scientific">Buddleja alternifolia</name>
    <dbReference type="NCBI Taxonomy" id="168488"/>
    <lineage>
        <taxon>Eukaryota</taxon>
        <taxon>Viridiplantae</taxon>
        <taxon>Streptophyta</taxon>
        <taxon>Embryophyta</taxon>
        <taxon>Tracheophyta</taxon>
        <taxon>Spermatophyta</taxon>
        <taxon>Magnoliopsida</taxon>
        <taxon>eudicotyledons</taxon>
        <taxon>Gunneridae</taxon>
        <taxon>Pentapetalae</taxon>
        <taxon>asterids</taxon>
        <taxon>lamiids</taxon>
        <taxon>Lamiales</taxon>
        <taxon>Scrophulariaceae</taxon>
        <taxon>Buddlejeae</taxon>
        <taxon>Buddleja</taxon>
    </lineage>
</organism>